<reference evidence="1" key="1">
    <citation type="submission" date="2018-05" db="EMBL/GenBank/DDBJ databases">
        <authorList>
            <person name="Lanie J.A."/>
            <person name="Ng W.-L."/>
            <person name="Kazmierczak K.M."/>
            <person name="Andrzejewski T.M."/>
            <person name="Davidsen T.M."/>
            <person name="Wayne K.J."/>
            <person name="Tettelin H."/>
            <person name="Glass J.I."/>
            <person name="Rusch D."/>
            <person name="Podicherti R."/>
            <person name="Tsui H.-C.T."/>
            <person name="Winkler M.E."/>
        </authorList>
    </citation>
    <scope>NUCLEOTIDE SEQUENCE</scope>
</reference>
<gene>
    <name evidence="1" type="ORF">METZ01_LOCUS383718</name>
</gene>
<protein>
    <submittedName>
        <fullName evidence="1">Uncharacterized protein</fullName>
    </submittedName>
</protein>
<dbReference type="EMBL" id="UINC01142498">
    <property type="protein sequence ID" value="SVD30864.1"/>
    <property type="molecule type" value="Genomic_DNA"/>
</dbReference>
<dbReference type="AlphaFoldDB" id="A0A382U990"/>
<feature type="non-terminal residue" evidence="1">
    <location>
        <position position="79"/>
    </location>
</feature>
<evidence type="ECO:0000313" key="1">
    <source>
        <dbReference type="EMBL" id="SVD30864.1"/>
    </source>
</evidence>
<organism evidence="1">
    <name type="scientific">marine metagenome</name>
    <dbReference type="NCBI Taxonomy" id="408172"/>
    <lineage>
        <taxon>unclassified sequences</taxon>
        <taxon>metagenomes</taxon>
        <taxon>ecological metagenomes</taxon>
    </lineage>
</organism>
<accession>A0A382U990</accession>
<name>A0A382U990_9ZZZZ</name>
<proteinExistence type="predicted"/>
<sequence length="79" mass="8972">MKKNIGHIVLIFLMFTIFILNIATATRYPVPWTDEVLYIDPAINLAEGNGFISTAWPSQSKEEFWASNSPLYPLLQAGW</sequence>